<dbReference type="AlphaFoldDB" id="A0A482XCE2"/>
<comment type="caution">
    <text evidence="2">The sequence shown here is derived from an EMBL/GenBank/DDBJ whole genome shotgun (WGS) entry which is preliminary data.</text>
</comment>
<gene>
    <name evidence="2" type="ORF">LSTR_LSTR001618</name>
    <name evidence="1" type="ORF">LSTR_LSTR016286</name>
</gene>
<organism evidence="2 3">
    <name type="scientific">Laodelphax striatellus</name>
    <name type="common">Small brown planthopper</name>
    <name type="synonym">Delphax striatella</name>
    <dbReference type="NCBI Taxonomy" id="195883"/>
    <lineage>
        <taxon>Eukaryota</taxon>
        <taxon>Metazoa</taxon>
        <taxon>Ecdysozoa</taxon>
        <taxon>Arthropoda</taxon>
        <taxon>Hexapoda</taxon>
        <taxon>Insecta</taxon>
        <taxon>Pterygota</taxon>
        <taxon>Neoptera</taxon>
        <taxon>Paraneoptera</taxon>
        <taxon>Hemiptera</taxon>
        <taxon>Auchenorrhyncha</taxon>
        <taxon>Fulgoroidea</taxon>
        <taxon>Delphacidae</taxon>
        <taxon>Criomorphinae</taxon>
        <taxon>Laodelphax</taxon>
    </lineage>
</organism>
<proteinExistence type="predicted"/>
<reference evidence="2 3" key="1">
    <citation type="journal article" date="2017" name="Gigascience">
        <title>Genome sequence of the small brown planthopper, Laodelphax striatellus.</title>
        <authorList>
            <person name="Zhu J."/>
            <person name="Jiang F."/>
            <person name="Wang X."/>
            <person name="Yang P."/>
            <person name="Bao Y."/>
            <person name="Zhao W."/>
            <person name="Wang W."/>
            <person name="Lu H."/>
            <person name="Wang Q."/>
            <person name="Cui N."/>
            <person name="Li J."/>
            <person name="Chen X."/>
            <person name="Luo L."/>
            <person name="Yu J."/>
            <person name="Kang L."/>
            <person name="Cui F."/>
        </authorList>
    </citation>
    <scope>NUCLEOTIDE SEQUENCE [LARGE SCALE GENOMIC DNA]</scope>
    <source>
        <strain evidence="2">Lst14</strain>
        <tissue evidence="2">Whole body</tissue>
    </source>
</reference>
<dbReference type="InParanoid" id="A0A482XCE2"/>
<dbReference type="Proteomes" id="UP000291343">
    <property type="component" value="Unassembled WGS sequence"/>
</dbReference>
<dbReference type="EMBL" id="QKKF02012754">
    <property type="protein sequence ID" value="RZF43357.1"/>
    <property type="molecule type" value="Genomic_DNA"/>
</dbReference>
<reference evidence="2" key="2">
    <citation type="submission" date="2019-02" db="EMBL/GenBank/DDBJ databases">
        <authorList>
            <person name="Zhu J."/>
            <person name="Jiang F."/>
            <person name="Wang X."/>
            <person name="Yang P."/>
            <person name="Bao Y."/>
            <person name="Zhao W."/>
            <person name="Wang W."/>
            <person name="Lu H."/>
            <person name="Wang Q."/>
            <person name="Cui N."/>
            <person name="Li J."/>
            <person name="Chen X."/>
            <person name="Luo L."/>
            <person name="Yu J."/>
            <person name="Kang L."/>
            <person name="Cui F."/>
        </authorList>
    </citation>
    <scope>NUCLEOTIDE SEQUENCE</scope>
    <source>
        <strain evidence="2">Lst14</strain>
        <tissue evidence="2">Whole body</tissue>
    </source>
</reference>
<evidence type="ECO:0000313" key="1">
    <source>
        <dbReference type="EMBL" id="RZF39084.1"/>
    </source>
</evidence>
<accession>A0A482XCE2</accession>
<evidence type="ECO:0000313" key="3">
    <source>
        <dbReference type="Proteomes" id="UP000291343"/>
    </source>
</evidence>
<dbReference type="EMBL" id="QKKF02020758">
    <property type="protein sequence ID" value="RZF39084.1"/>
    <property type="molecule type" value="Genomic_DNA"/>
</dbReference>
<sequence>MKWAYSDSVIEGLVQQYQIQSAVRMRNMIDISISFRHKNDNVRRSQGRRRQGQCQAKVKQLLGAQRIVTGWLSLDTRRERKGRYDKTPLCGR</sequence>
<protein>
    <submittedName>
        <fullName evidence="2">Uncharacterized protein</fullName>
    </submittedName>
</protein>
<name>A0A482XCE2_LAOST</name>
<keyword evidence="3" id="KW-1185">Reference proteome</keyword>
<evidence type="ECO:0000313" key="2">
    <source>
        <dbReference type="EMBL" id="RZF43357.1"/>
    </source>
</evidence>